<keyword evidence="1" id="KW-1133">Transmembrane helix</keyword>
<feature type="transmembrane region" description="Helical" evidence="1">
    <location>
        <begin position="70"/>
        <end position="87"/>
    </location>
</feature>
<feature type="domain" description="LiaF transmembrane" evidence="2">
    <location>
        <begin position="20"/>
        <end position="114"/>
    </location>
</feature>
<gene>
    <name evidence="3" type="ORF">HK413_04380</name>
</gene>
<dbReference type="Proteomes" id="UP000566071">
    <property type="component" value="Unassembled WGS sequence"/>
</dbReference>
<feature type="transmembrane region" description="Helical" evidence="1">
    <location>
        <begin position="93"/>
        <end position="109"/>
    </location>
</feature>
<dbReference type="InterPro" id="IPR054331">
    <property type="entry name" value="LiaF_TM"/>
</dbReference>
<keyword evidence="1" id="KW-0472">Membrane</keyword>
<comment type="caution">
    <text evidence="3">The sequence shown here is derived from an EMBL/GenBank/DDBJ whole genome shotgun (WGS) entry which is preliminary data.</text>
</comment>
<evidence type="ECO:0000313" key="4">
    <source>
        <dbReference type="Proteomes" id="UP000566071"/>
    </source>
</evidence>
<name>A0ABX1W5I7_9SPHI</name>
<proteinExistence type="predicted"/>
<evidence type="ECO:0000259" key="2">
    <source>
        <dbReference type="Pfam" id="PF22570"/>
    </source>
</evidence>
<evidence type="ECO:0000256" key="1">
    <source>
        <dbReference type="SAM" id="Phobius"/>
    </source>
</evidence>
<feature type="transmembrane region" description="Helical" evidence="1">
    <location>
        <begin position="18"/>
        <end position="36"/>
    </location>
</feature>
<dbReference type="Pfam" id="PF22570">
    <property type="entry name" value="LiaF-TM"/>
    <property type="match status" value="1"/>
</dbReference>
<accession>A0ABX1W5I7</accession>
<keyword evidence="4" id="KW-1185">Reference proteome</keyword>
<dbReference type="RefSeq" id="WP_175269263.1">
    <property type="nucleotide sequence ID" value="NZ_JABFCR010000014.1"/>
</dbReference>
<reference evidence="3 4" key="1">
    <citation type="submission" date="2020-05" db="EMBL/GenBank/DDBJ databases">
        <authorList>
            <person name="Khan S.A."/>
            <person name="Jeon C.O."/>
            <person name="Chun B.H."/>
        </authorList>
    </citation>
    <scope>NUCLEOTIDE SEQUENCE [LARGE SCALE GENOMIC DNA]</scope>
    <source>
        <strain evidence="3 4">S1162</strain>
    </source>
</reference>
<dbReference type="EMBL" id="JABFCR010000014">
    <property type="protein sequence ID" value="NNU33570.1"/>
    <property type="molecule type" value="Genomic_DNA"/>
</dbReference>
<keyword evidence="1" id="KW-0812">Transmembrane</keyword>
<protein>
    <recommendedName>
        <fullName evidence="2">LiaF transmembrane domain-containing protein</fullName>
    </recommendedName>
</protein>
<sequence length="199" mass="22611">MDNNDINTQHQSPTRGKVIAGVILLVIGASLLLKQFDLLNPVSWLFSWPMWLIVWGLYMGGKHNFRNSSWLIMVIIGGYFLLDKIIPSFDAGAFFWPVALIAFGIYFILRRNTHPHDYWDKKEWKRKWDAGKYNFNNPNAINPNDPIVDYTVGGTEEDQSTSSSQQGTRFTGDEHLDALSIFGSVKKPSTLKTSGAARW</sequence>
<evidence type="ECO:0000313" key="3">
    <source>
        <dbReference type="EMBL" id="NNU33570.1"/>
    </source>
</evidence>
<feature type="transmembrane region" description="Helical" evidence="1">
    <location>
        <begin position="42"/>
        <end position="58"/>
    </location>
</feature>
<organism evidence="3 4">
    <name type="scientific">Mucilaginibacter humi</name>
    <dbReference type="NCBI Taxonomy" id="2732510"/>
    <lineage>
        <taxon>Bacteria</taxon>
        <taxon>Pseudomonadati</taxon>
        <taxon>Bacteroidota</taxon>
        <taxon>Sphingobacteriia</taxon>
        <taxon>Sphingobacteriales</taxon>
        <taxon>Sphingobacteriaceae</taxon>
        <taxon>Mucilaginibacter</taxon>
    </lineage>
</organism>